<reference evidence="2 3" key="1">
    <citation type="submission" date="2019-03" db="EMBL/GenBank/DDBJ databases">
        <title>Paraburkholderia sp. isolated from native Mimosa gymnas in Guartela State Park, Brazil.</title>
        <authorList>
            <person name="Paulitsch F."/>
            <person name="Hungria M."/>
            <person name="Delamuta J.R.M."/>
            <person name="Ribeiro R.A."/>
            <person name="Dall'Agnol R."/>
            <person name="Silva J.S.B."/>
        </authorList>
    </citation>
    <scope>NUCLEOTIDE SEQUENCE [LARGE SCALE GENOMIC DNA]</scope>
    <source>
        <strain evidence="2 3">CNPSo 3008</strain>
    </source>
</reference>
<dbReference type="Proteomes" id="UP000295606">
    <property type="component" value="Unassembled WGS sequence"/>
</dbReference>
<dbReference type="SUPFAM" id="SSF50494">
    <property type="entry name" value="Trypsin-like serine proteases"/>
    <property type="match status" value="1"/>
</dbReference>
<organism evidence="2 3">
    <name type="scientific">Paraburkholderia guartelaensis</name>
    <dbReference type="NCBI Taxonomy" id="2546446"/>
    <lineage>
        <taxon>Bacteria</taxon>
        <taxon>Pseudomonadati</taxon>
        <taxon>Pseudomonadota</taxon>
        <taxon>Betaproteobacteria</taxon>
        <taxon>Burkholderiales</taxon>
        <taxon>Burkholderiaceae</taxon>
        <taxon>Paraburkholderia</taxon>
    </lineage>
</organism>
<keyword evidence="2" id="KW-0378">Hydrolase</keyword>
<evidence type="ECO:0000256" key="1">
    <source>
        <dbReference type="SAM" id="MobiDB-lite"/>
    </source>
</evidence>
<dbReference type="OrthoDB" id="7191282at2"/>
<dbReference type="GO" id="GO:0006508">
    <property type="term" value="P:proteolysis"/>
    <property type="evidence" value="ECO:0007669"/>
    <property type="project" value="UniProtKB-KW"/>
</dbReference>
<name>A0A4R5L8C7_9BURK</name>
<gene>
    <name evidence="2" type="ORF">E1N52_32000</name>
</gene>
<sequence length="349" mass="37563">MEHSTGTSDDALEFHRSSNGDRWLLCRREPKAPIVRHLSNAASGGTVSELAVGAFLSSENYGPEHEALLELVAGSIPHGKRPAQPDGGPVASARDPGDRPESHTQVGADALLLAVTRVCTFAQERRLTNASGFFFQQETRLFLVTSRHVMIDVSGEHFPDRLEIEFHVDAQNLAAATWMSVPLYTAGHPLWRQGTDDGGEIDVAVIELDRGALPAGAKFQTFGPGHLPRPGDAMPIGASLLIVGFPLGFHDSLHHLPVVRQGVLASAFGLRFQGKGCFVTDARTHRGTSGAPVVLRAPSEGRTPDELPWLLLGVHSSSIDMGGRDEQMDETLGLNSAWYADILMVLTAH</sequence>
<evidence type="ECO:0000313" key="3">
    <source>
        <dbReference type="Proteomes" id="UP000295606"/>
    </source>
</evidence>
<comment type="caution">
    <text evidence="2">The sequence shown here is derived from an EMBL/GenBank/DDBJ whole genome shotgun (WGS) entry which is preliminary data.</text>
</comment>
<dbReference type="Gene3D" id="2.40.10.120">
    <property type="match status" value="1"/>
</dbReference>
<dbReference type="Pfam" id="PF13365">
    <property type="entry name" value="Trypsin_2"/>
    <property type="match status" value="1"/>
</dbReference>
<dbReference type="InterPro" id="IPR009003">
    <property type="entry name" value="Peptidase_S1_PA"/>
</dbReference>
<protein>
    <submittedName>
        <fullName evidence="2">Serine protease</fullName>
    </submittedName>
</protein>
<dbReference type="AlphaFoldDB" id="A0A4R5L8C7"/>
<feature type="region of interest" description="Disordered" evidence="1">
    <location>
        <begin position="77"/>
        <end position="103"/>
    </location>
</feature>
<proteinExistence type="predicted"/>
<dbReference type="GO" id="GO:0008233">
    <property type="term" value="F:peptidase activity"/>
    <property type="evidence" value="ECO:0007669"/>
    <property type="project" value="UniProtKB-KW"/>
</dbReference>
<accession>A0A4R5L8C7</accession>
<dbReference type="EMBL" id="SMOD01000033">
    <property type="protein sequence ID" value="TDG04022.1"/>
    <property type="molecule type" value="Genomic_DNA"/>
</dbReference>
<evidence type="ECO:0000313" key="2">
    <source>
        <dbReference type="EMBL" id="TDG04022.1"/>
    </source>
</evidence>
<keyword evidence="2" id="KW-0645">Protease</keyword>